<evidence type="ECO:0000256" key="1">
    <source>
        <dbReference type="ARBA" id="ARBA00023172"/>
    </source>
</evidence>
<dbReference type="Pfam" id="PF00589">
    <property type="entry name" value="Phage_integrase"/>
    <property type="match status" value="1"/>
</dbReference>
<protein>
    <submittedName>
        <fullName evidence="4">Site-specific recombinase, phage integrase family</fullName>
    </submittedName>
</protein>
<accession>A0ABP2DVL1</accession>
<feature type="region of interest" description="Disordered" evidence="2">
    <location>
        <begin position="1"/>
        <end position="31"/>
    </location>
</feature>
<dbReference type="PROSITE" id="PS51898">
    <property type="entry name" value="TYR_RECOMBINASE"/>
    <property type="match status" value="1"/>
</dbReference>
<organism evidence="4 5">
    <name type="scientific">Corynebacterium glucuronolyticum ATCC 51866</name>
    <dbReference type="NCBI Taxonomy" id="548478"/>
    <lineage>
        <taxon>Bacteria</taxon>
        <taxon>Bacillati</taxon>
        <taxon>Actinomycetota</taxon>
        <taxon>Actinomycetes</taxon>
        <taxon>Mycobacteriales</taxon>
        <taxon>Corynebacteriaceae</taxon>
        <taxon>Corynebacterium</taxon>
    </lineage>
</organism>
<dbReference type="InterPro" id="IPR050090">
    <property type="entry name" value="Tyrosine_recombinase_XerCD"/>
</dbReference>
<dbReference type="SUPFAM" id="SSF56349">
    <property type="entry name" value="DNA breaking-rejoining enzymes"/>
    <property type="match status" value="1"/>
</dbReference>
<dbReference type="InterPro" id="IPR011010">
    <property type="entry name" value="DNA_brk_join_enz"/>
</dbReference>
<feature type="domain" description="Tyr recombinase" evidence="3">
    <location>
        <begin position="70"/>
        <end position="246"/>
    </location>
</feature>
<comment type="caution">
    <text evidence="4">The sequence shown here is derived from an EMBL/GenBank/DDBJ whole genome shotgun (WGS) entry which is preliminary data.</text>
</comment>
<evidence type="ECO:0000259" key="3">
    <source>
        <dbReference type="PROSITE" id="PS51898"/>
    </source>
</evidence>
<reference evidence="4 5" key="1">
    <citation type="submission" date="2009-01" db="EMBL/GenBank/DDBJ databases">
        <authorList>
            <person name="Qin X."/>
            <person name="Bachman B."/>
            <person name="Battles P."/>
            <person name="Bell A."/>
            <person name="Bess C."/>
            <person name="Bickham C."/>
            <person name="Chaboub L."/>
            <person name="Chen D."/>
            <person name="Coyle M."/>
            <person name="Deiros D.R."/>
            <person name="Dinh H."/>
            <person name="Forbes L."/>
            <person name="Fowler G."/>
            <person name="Francisco L."/>
            <person name="Fu Q."/>
            <person name="Gubbala S."/>
            <person name="Hale W."/>
            <person name="Han Y."/>
            <person name="Hemphill L."/>
            <person name="Highlander S.K."/>
            <person name="Hirani K."/>
            <person name="Hogues M."/>
            <person name="Jackson L."/>
            <person name="Jakkamsetti A."/>
            <person name="Javaid M."/>
            <person name="Jiang H."/>
            <person name="Korchina V."/>
            <person name="Kovar C."/>
            <person name="Lara F."/>
            <person name="Lee S."/>
            <person name="Mata R."/>
            <person name="Mathew T."/>
            <person name="Moen C."/>
            <person name="Morales K."/>
            <person name="Munidasa M."/>
            <person name="Nazareth L."/>
            <person name="Ngo R."/>
            <person name="Nguyen L."/>
            <person name="Okwuonu G."/>
            <person name="Ongeri F."/>
            <person name="Patil S."/>
            <person name="Petrosino J."/>
            <person name="Pham C."/>
            <person name="Pham P."/>
            <person name="Pu L.-L."/>
            <person name="Puazo M."/>
            <person name="Raj R."/>
            <person name="Reid J."/>
            <person name="Rouhana J."/>
            <person name="Saada N."/>
            <person name="Shang Y."/>
            <person name="Simmons D."/>
            <person name="Thornton R."/>
            <person name="Warren J."/>
            <person name="Weissenberger G."/>
            <person name="Zhang J."/>
            <person name="Zhang L."/>
            <person name="Zhou C."/>
            <person name="Zhu D."/>
            <person name="Muzny D."/>
            <person name="Worley K."/>
            <person name="Gibbs R."/>
        </authorList>
    </citation>
    <scope>NUCLEOTIDE SEQUENCE [LARGE SCALE GENOMIC DNA]</scope>
    <source>
        <strain evidence="4 5">ATCC 51866</strain>
    </source>
</reference>
<keyword evidence="5" id="KW-1185">Reference proteome</keyword>
<keyword evidence="1" id="KW-0233">DNA recombination</keyword>
<dbReference type="InterPro" id="IPR013762">
    <property type="entry name" value="Integrase-like_cat_sf"/>
</dbReference>
<dbReference type="PANTHER" id="PTHR30349:SF64">
    <property type="entry name" value="PROPHAGE INTEGRASE INTD-RELATED"/>
    <property type="match status" value="1"/>
</dbReference>
<dbReference type="PANTHER" id="PTHR30349">
    <property type="entry name" value="PHAGE INTEGRASE-RELATED"/>
    <property type="match status" value="1"/>
</dbReference>
<proteinExistence type="predicted"/>
<dbReference type="InterPro" id="IPR002104">
    <property type="entry name" value="Integrase_catalytic"/>
</dbReference>
<evidence type="ECO:0000256" key="2">
    <source>
        <dbReference type="SAM" id="MobiDB-lite"/>
    </source>
</evidence>
<evidence type="ECO:0000313" key="4">
    <source>
        <dbReference type="EMBL" id="EEI63531.1"/>
    </source>
</evidence>
<dbReference type="EMBL" id="ACHF01000026">
    <property type="protein sequence ID" value="EEI63531.1"/>
    <property type="molecule type" value="Genomic_DNA"/>
</dbReference>
<name>A0ABP2DVL1_9CORY</name>
<dbReference type="Gene3D" id="1.10.443.10">
    <property type="entry name" value="Intergrase catalytic core"/>
    <property type="match status" value="1"/>
</dbReference>
<dbReference type="Proteomes" id="UP000006237">
    <property type="component" value="Unassembled WGS sequence"/>
</dbReference>
<gene>
    <name evidence="4" type="ORF">HMPREF0293_0910</name>
</gene>
<sequence>MKSTVAHSHCGSMGSKPVGPTPNTIPQPLGSGQKRKIGIIMGALMKQAVKQKIIPASPLESGDIVKQTKGSHHYLRVSELDALINAAPTDEAQLLIRVLAMTAIRPGEAKGLKVGDLDYYRGRLTIRRSVDALGHEGPTKNRLTRDVPVGGDLLIDLDLAADGKADDDWLLPDEVGHVWTDARWRRVWRTTCTAAGLTGVDTYTLKHTAVSMAIASGADVYVIQESVATPQPPPHSTFTATYGTRA</sequence>
<evidence type="ECO:0000313" key="5">
    <source>
        <dbReference type="Proteomes" id="UP000006237"/>
    </source>
</evidence>